<keyword evidence="1" id="KW-0472">Membrane</keyword>
<dbReference type="Proteomes" id="UP000078224">
    <property type="component" value="Unassembled WGS sequence"/>
</dbReference>
<dbReference type="Pfam" id="PF08479">
    <property type="entry name" value="POTRA_2"/>
    <property type="match status" value="1"/>
</dbReference>
<feature type="domain" description="Haemolysin activator HlyB C-terminal" evidence="4">
    <location>
        <begin position="193"/>
        <end position="502"/>
    </location>
</feature>
<reference evidence="6 7" key="1">
    <citation type="submission" date="2016-04" db="EMBL/GenBank/DDBJ databases">
        <title>ATOL: Assembling a taxonomically balanced genome-scale reconstruction of the evolutionary history of the Enterobacteriaceae.</title>
        <authorList>
            <person name="Plunkett G.III."/>
            <person name="Neeno-Eckwall E.C."/>
            <person name="Glasner J.D."/>
            <person name="Perna N.T."/>
        </authorList>
    </citation>
    <scope>NUCLEOTIDE SEQUENCE [LARGE SCALE GENOMIC DNA]</scope>
    <source>
        <strain evidence="6 7">ATCC 35613</strain>
    </source>
</reference>
<dbReference type="InterPro" id="IPR005565">
    <property type="entry name" value="Hemolysn_activator_HlyB_C"/>
</dbReference>
<dbReference type="InterPro" id="IPR051544">
    <property type="entry name" value="TPS_OM_transporter"/>
</dbReference>
<evidence type="ECO:0000313" key="6">
    <source>
        <dbReference type="EMBL" id="OAT50803.1"/>
    </source>
</evidence>
<evidence type="ECO:0000313" key="7">
    <source>
        <dbReference type="Proteomes" id="UP000078224"/>
    </source>
</evidence>
<evidence type="ECO:0000256" key="2">
    <source>
        <dbReference type="ARBA" id="ARBA00022692"/>
    </source>
</evidence>
<comment type="caution">
    <text evidence="6">The sequence shown here is derived from an EMBL/GenBank/DDBJ whole genome shotgun (WGS) entry which is preliminary data.</text>
</comment>
<dbReference type="PANTHER" id="PTHR34597:SF3">
    <property type="entry name" value="OUTER MEMBRANE TRANSPORTER CDIB"/>
    <property type="match status" value="1"/>
</dbReference>
<keyword evidence="1" id="KW-1134">Transmembrane beta strand</keyword>
<dbReference type="GO" id="GO:0008320">
    <property type="term" value="F:protein transmembrane transporter activity"/>
    <property type="evidence" value="ECO:0007669"/>
    <property type="project" value="TreeGrafter"/>
</dbReference>
<sequence>MKAKYGVPLIFLLMLFFEPFRLVAYGDTDKLSFPFNPSHLSAQSNSFPCVIVNQANIEGVEQFNRIKPKLVREWKQLIEGQCVSDSILIGYAERVNSDLAQEGYITSYLFYPKQNFLFGILKARLLAGELSNIRYEDGSSDHISLSNAFPQIAGQAFNLRQVEQGLFNLQNTSLIPYQISLIRDDDGGENNIQLVVERKVKRAVKGLLSLESQASSGQPTHIVSHTLLSANPFLLNDLLYVDMKSDLGIEPNKKLKSAAFFYSLPYQYWLFSTYAGYQESQEVKPIYDIDLLIQQRSKVLLLQAQYMLYRMQNSLTYLNVGTQTQVVDTFLSDRRLMTQRRLANYFLVGLTYQRDYSQGSLALSLNYQRGIDWFGTNTRQITGLDISQIYQLSIDAQRAFLWSNQPMYHQHQLDIQLSRSKLDNLLEQSAFNGKLGLSGFVNGSSDFNMGDNSITLKNEVGWFTPWKEIQLYSSLDLGATSNDRATFWKENSLVGTRIGVRGNLGALAYHFFMETPLWYATSSQPSQLSSGISLRFDY</sequence>
<dbReference type="GO" id="GO:0046819">
    <property type="term" value="P:protein secretion by the type V secretion system"/>
    <property type="evidence" value="ECO:0007669"/>
    <property type="project" value="TreeGrafter"/>
</dbReference>
<dbReference type="RefSeq" id="WP_068909088.1">
    <property type="nucleotide sequence ID" value="NZ_LXEW01000035.1"/>
</dbReference>
<organism evidence="6 7">
    <name type="scientific">Providencia heimbachae ATCC 35613</name>
    <dbReference type="NCBI Taxonomy" id="1354272"/>
    <lineage>
        <taxon>Bacteria</taxon>
        <taxon>Pseudomonadati</taxon>
        <taxon>Pseudomonadota</taxon>
        <taxon>Gammaproteobacteria</taxon>
        <taxon>Enterobacterales</taxon>
        <taxon>Morganellaceae</taxon>
        <taxon>Providencia</taxon>
    </lineage>
</organism>
<evidence type="ECO:0000259" key="5">
    <source>
        <dbReference type="Pfam" id="PF08479"/>
    </source>
</evidence>
<proteinExistence type="predicted"/>
<protein>
    <submittedName>
        <fullName evidence="6">Channel-forming transporter/TpsB family cytolysins activator</fullName>
    </submittedName>
</protein>
<dbReference type="EMBL" id="LXEW01000035">
    <property type="protein sequence ID" value="OAT50803.1"/>
    <property type="molecule type" value="Genomic_DNA"/>
</dbReference>
<keyword evidence="2" id="KW-0812">Transmembrane</keyword>
<accession>A0A1B7JSC5</accession>
<gene>
    <name evidence="6" type="ORF">M998_2443</name>
</gene>
<evidence type="ECO:0000256" key="1">
    <source>
        <dbReference type="ARBA" id="ARBA00022452"/>
    </source>
</evidence>
<name>A0A1B7JSC5_9GAMM</name>
<dbReference type="InterPro" id="IPR013686">
    <property type="entry name" value="Polypept-transport_assoc_ShlB"/>
</dbReference>
<evidence type="ECO:0000259" key="4">
    <source>
        <dbReference type="Pfam" id="PF03865"/>
    </source>
</evidence>
<dbReference type="Pfam" id="PF03865">
    <property type="entry name" value="ShlB"/>
    <property type="match status" value="1"/>
</dbReference>
<feature type="domain" description="Polypeptide-transport-associated ShlB-type" evidence="5">
    <location>
        <begin position="56"/>
        <end position="127"/>
    </location>
</feature>
<dbReference type="OrthoDB" id="290122at2"/>
<keyword evidence="7" id="KW-1185">Reference proteome</keyword>
<evidence type="ECO:0000256" key="3">
    <source>
        <dbReference type="ARBA" id="ARBA00023237"/>
    </source>
</evidence>
<keyword evidence="3" id="KW-0998">Cell outer membrane</keyword>
<dbReference type="AlphaFoldDB" id="A0A1B7JSC5"/>
<dbReference type="PANTHER" id="PTHR34597">
    <property type="entry name" value="SLR1661 PROTEIN"/>
    <property type="match status" value="1"/>
</dbReference>
<dbReference type="GO" id="GO:0098046">
    <property type="term" value="C:type V protein secretion system complex"/>
    <property type="evidence" value="ECO:0007669"/>
    <property type="project" value="TreeGrafter"/>
</dbReference>
<dbReference type="Gene3D" id="2.40.160.50">
    <property type="entry name" value="membrane protein fhac: a member of the omp85/tpsb transporter family"/>
    <property type="match status" value="1"/>
</dbReference>
<dbReference type="PATRIC" id="fig|1354272.4.peg.2486"/>